<protein>
    <submittedName>
        <fullName evidence="2">Uncharacterized protein</fullName>
    </submittedName>
</protein>
<sequence>MQLLQTPPPKLDHADPQVNFAKVQQYLQTTMETVDFILAKYAGSLKAVDADSVARKLQQLEARLVTLDRDLTGVKNVQNTHTGQLDALEQGAESAQTTLADHETRLKQLENPGGEP</sequence>
<name>A0A9D1Z4L2_9FIRM</name>
<evidence type="ECO:0000313" key="3">
    <source>
        <dbReference type="Proteomes" id="UP000886824"/>
    </source>
</evidence>
<reference evidence="2" key="2">
    <citation type="submission" date="2021-04" db="EMBL/GenBank/DDBJ databases">
        <authorList>
            <person name="Gilroy R."/>
        </authorList>
    </citation>
    <scope>NUCLEOTIDE SEQUENCE</scope>
    <source>
        <strain evidence="2">CHK33-7979</strain>
    </source>
</reference>
<reference evidence="2" key="1">
    <citation type="journal article" date="2021" name="PeerJ">
        <title>Extensive microbial diversity within the chicken gut microbiome revealed by metagenomics and culture.</title>
        <authorList>
            <person name="Gilroy R."/>
            <person name="Ravi A."/>
            <person name="Getino M."/>
            <person name="Pursley I."/>
            <person name="Horton D.L."/>
            <person name="Alikhan N.F."/>
            <person name="Baker D."/>
            <person name="Gharbi K."/>
            <person name="Hall N."/>
            <person name="Watson M."/>
            <person name="Adriaenssens E.M."/>
            <person name="Foster-Nyarko E."/>
            <person name="Jarju S."/>
            <person name="Secka A."/>
            <person name="Antonio M."/>
            <person name="Oren A."/>
            <person name="Chaudhuri R.R."/>
            <person name="La Ragione R."/>
            <person name="Hildebrand F."/>
            <person name="Pallen M.J."/>
        </authorList>
    </citation>
    <scope>NUCLEOTIDE SEQUENCE</scope>
    <source>
        <strain evidence="2">CHK33-7979</strain>
    </source>
</reference>
<dbReference type="EMBL" id="DXCX01000051">
    <property type="protein sequence ID" value="HIY73312.1"/>
    <property type="molecule type" value="Genomic_DNA"/>
</dbReference>
<evidence type="ECO:0000313" key="2">
    <source>
        <dbReference type="EMBL" id="HIY73312.1"/>
    </source>
</evidence>
<keyword evidence="1" id="KW-0175">Coiled coil</keyword>
<dbReference type="Proteomes" id="UP000886824">
    <property type="component" value="Unassembled WGS sequence"/>
</dbReference>
<accession>A0A9D1Z4L2</accession>
<feature type="coiled-coil region" evidence="1">
    <location>
        <begin position="50"/>
        <end position="105"/>
    </location>
</feature>
<gene>
    <name evidence="2" type="ORF">H9826_04980</name>
</gene>
<proteinExistence type="predicted"/>
<comment type="caution">
    <text evidence="2">The sequence shown here is derived from an EMBL/GenBank/DDBJ whole genome shotgun (WGS) entry which is preliminary data.</text>
</comment>
<dbReference type="AlphaFoldDB" id="A0A9D1Z4L2"/>
<evidence type="ECO:0000256" key="1">
    <source>
        <dbReference type="SAM" id="Coils"/>
    </source>
</evidence>
<organism evidence="2 3">
    <name type="scientific">Candidatus Intestinimonas merdavium</name>
    <dbReference type="NCBI Taxonomy" id="2838622"/>
    <lineage>
        <taxon>Bacteria</taxon>
        <taxon>Bacillati</taxon>
        <taxon>Bacillota</taxon>
        <taxon>Clostridia</taxon>
        <taxon>Eubacteriales</taxon>
        <taxon>Intestinimonas</taxon>
    </lineage>
</organism>